<keyword evidence="10" id="KW-0256">Endoplasmic reticulum</keyword>
<keyword evidence="4 10" id="KW-0489">Methyltransferase</keyword>
<dbReference type="VEuPathDB" id="PlasmoDB:PocGH01_14062400"/>
<accession>A0A1C3L5R0</accession>
<evidence type="ECO:0000256" key="9">
    <source>
        <dbReference type="ARBA" id="ARBA00023136"/>
    </source>
</evidence>
<sequence length="499" mass="59685">MNVGIYIVISLLLYASLLNYKMVIYLLNQNVFAIAEKRNIYTFFEYYLHTFLEYGFVTLYILVSFLPSKNVYTKRSQVNYIFAKILLIYFLFFLFHFLLNIRNKFPLNLFYLVITSFHLSEFFLSFTHNKNNYNYYNFLVNPNYGYAYFFILTLVEYYAKIFLFVVLHTYEKYINKGVLYKLLIVNHFFLNSYQDSYGICTYSYTDQTKINNLNIFSAHELYRKKIVKSSAGGKCKKYILDAFLSKRKLLKESTFLYPLPRPVSEEKNSYNITQTYGVNNDNELFKLKTQQREEGHTTTVHVGEAITLSPTQGRCIFPDLGGILSHGKYTKVYNLNNSLFMKTVVKYGKIFDKYEIPRCYENVYNYYLFAVLSFLLLSLIGLLLRILGLIHCARNFSFYVLSSDKLINKYVKRKHNLVKWGLYKYMRHPCYTGWFYYALFLQLLLCNVVCFFLCFVISWTYFYRTIKAEEKYLLECYEEEYRTYKAQTPHIYIPFMKNI</sequence>
<dbReference type="VEuPathDB" id="PlasmoDB:POWCR01_140056700"/>
<keyword evidence="7 10" id="KW-0812">Transmembrane</keyword>
<feature type="transmembrane region" description="Helical" evidence="10">
    <location>
        <begin position="6"/>
        <end position="27"/>
    </location>
</feature>
<evidence type="ECO:0000256" key="7">
    <source>
        <dbReference type="ARBA" id="ARBA00022692"/>
    </source>
</evidence>
<gene>
    <name evidence="11" type="primary">PowCR01_140056700</name>
    <name evidence="11" type="ORF">POWCR01_140056700</name>
</gene>
<keyword evidence="9 10" id="KW-0472">Membrane</keyword>
<dbReference type="PANTHER" id="PTHR12714">
    <property type="entry name" value="PROTEIN-S ISOPRENYLCYSTEINE O-METHYLTRANSFERASE"/>
    <property type="match status" value="1"/>
</dbReference>
<feature type="transmembrane region" description="Helical" evidence="10">
    <location>
        <begin position="47"/>
        <end position="66"/>
    </location>
</feature>
<feature type="transmembrane region" description="Helical" evidence="10">
    <location>
        <begin position="366"/>
        <end position="390"/>
    </location>
</feature>
<evidence type="ECO:0000256" key="4">
    <source>
        <dbReference type="ARBA" id="ARBA00022603"/>
    </source>
</evidence>
<dbReference type="Gene3D" id="1.20.120.1630">
    <property type="match status" value="1"/>
</dbReference>
<evidence type="ECO:0000256" key="6">
    <source>
        <dbReference type="ARBA" id="ARBA00022691"/>
    </source>
</evidence>
<comment type="subcellular location">
    <subcellularLocation>
        <location evidence="10">Endoplasmic reticulum membrane</location>
        <topology evidence="10">Multi-pass membrane protein</topology>
    </subcellularLocation>
    <subcellularLocation>
        <location evidence="1">Membrane</location>
        <topology evidence="1">Multi-pass membrane protein</topology>
    </subcellularLocation>
</comment>
<dbReference type="GO" id="GO:0004671">
    <property type="term" value="F:protein C-terminal S-isoprenylcysteine carboxyl O-methyltransferase activity"/>
    <property type="evidence" value="ECO:0007669"/>
    <property type="project" value="UniProtKB-EC"/>
</dbReference>
<name>A0A1C3L5R0_PLAOA</name>
<keyword evidence="6 10" id="KW-0949">S-adenosyl-L-methionine</keyword>
<comment type="similarity">
    <text evidence="2 10">Belongs to the class VI-like SAM-binding methyltransferase superfamily. Isoprenylcysteine carboxyl methyltransferase family.</text>
</comment>
<dbReference type="InterPro" id="IPR007269">
    <property type="entry name" value="ICMT_MeTrfase"/>
</dbReference>
<dbReference type="EC" id="2.1.1.100" evidence="3 10"/>
<dbReference type="EMBL" id="LT594518">
    <property type="protein sequence ID" value="SBT82698.1"/>
    <property type="molecule type" value="Genomic_DNA"/>
</dbReference>
<evidence type="ECO:0000256" key="10">
    <source>
        <dbReference type="RuleBase" id="RU362022"/>
    </source>
</evidence>
<evidence type="ECO:0000256" key="2">
    <source>
        <dbReference type="ARBA" id="ARBA00009140"/>
    </source>
</evidence>
<dbReference type="PANTHER" id="PTHR12714:SF9">
    <property type="entry name" value="PROTEIN-S-ISOPRENYLCYSTEINE O-METHYLTRANSFERASE"/>
    <property type="match status" value="1"/>
</dbReference>
<feature type="transmembrane region" description="Helical" evidence="10">
    <location>
        <begin position="146"/>
        <end position="167"/>
    </location>
</feature>
<evidence type="ECO:0000256" key="8">
    <source>
        <dbReference type="ARBA" id="ARBA00022989"/>
    </source>
</evidence>
<comment type="catalytic activity">
    <reaction evidence="10">
        <text>[protein]-C-terminal S-[(2E,6E)-farnesyl]-L-cysteine + S-adenosyl-L-methionine = [protein]-C-terminal S-[(2E,6E)-farnesyl]-L-cysteine methyl ester + S-adenosyl-L-homocysteine</text>
        <dbReference type="Rhea" id="RHEA:21672"/>
        <dbReference type="Rhea" id="RHEA-COMP:12125"/>
        <dbReference type="Rhea" id="RHEA-COMP:12126"/>
        <dbReference type="ChEBI" id="CHEBI:57856"/>
        <dbReference type="ChEBI" id="CHEBI:59789"/>
        <dbReference type="ChEBI" id="CHEBI:90510"/>
        <dbReference type="ChEBI" id="CHEBI:90511"/>
        <dbReference type="EC" id="2.1.1.100"/>
    </reaction>
</comment>
<keyword evidence="8 10" id="KW-1133">Transmembrane helix</keyword>
<dbReference type="InterPro" id="IPR025770">
    <property type="entry name" value="PPMT_MeTrfase"/>
</dbReference>
<dbReference type="PROSITE" id="PS51564">
    <property type="entry name" value="SAM_ICMT"/>
    <property type="match status" value="1"/>
</dbReference>
<evidence type="ECO:0000313" key="11">
    <source>
        <dbReference type="EMBL" id="SBT82698.1"/>
    </source>
</evidence>
<keyword evidence="5 11" id="KW-0808">Transferase</keyword>
<feature type="transmembrane region" description="Helical" evidence="10">
    <location>
        <begin position="78"/>
        <end position="97"/>
    </location>
</feature>
<organism evidence="11 12">
    <name type="scientific">Plasmodium ovale</name>
    <name type="common">malaria parasite P. ovale</name>
    <dbReference type="NCBI Taxonomy" id="36330"/>
    <lineage>
        <taxon>Eukaryota</taxon>
        <taxon>Sar</taxon>
        <taxon>Alveolata</taxon>
        <taxon>Apicomplexa</taxon>
        <taxon>Aconoidasida</taxon>
        <taxon>Haemosporida</taxon>
        <taxon>Plasmodiidae</taxon>
        <taxon>Plasmodium</taxon>
        <taxon>Plasmodium (Plasmodium)</taxon>
    </lineage>
</organism>
<dbReference type="GO" id="GO:0032259">
    <property type="term" value="P:methylation"/>
    <property type="evidence" value="ECO:0007669"/>
    <property type="project" value="UniProtKB-KW"/>
</dbReference>
<dbReference type="Pfam" id="PF04140">
    <property type="entry name" value="ICMT"/>
    <property type="match status" value="1"/>
</dbReference>
<feature type="transmembrane region" description="Helical" evidence="10">
    <location>
        <begin position="109"/>
        <end position="126"/>
    </location>
</feature>
<reference evidence="11 12" key="1">
    <citation type="submission" date="2016-06" db="EMBL/GenBank/DDBJ databases">
        <authorList>
            <consortium name="Pathogen Informatics"/>
        </authorList>
    </citation>
    <scope>NUCLEOTIDE SEQUENCE [LARGE SCALE GENOMIC DNA]</scope>
    <source>
        <strain evidence="11">PowCR01</strain>
    </source>
</reference>
<evidence type="ECO:0000256" key="3">
    <source>
        <dbReference type="ARBA" id="ARBA00012151"/>
    </source>
</evidence>
<dbReference type="Proteomes" id="UP000243200">
    <property type="component" value="Chromosome 14"/>
</dbReference>
<evidence type="ECO:0000256" key="5">
    <source>
        <dbReference type="ARBA" id="ARBA00022679"/>
    </source>
</evidence>
<evidence type="ECO:0000313" key="12">
    <source>
        <dbReference type="Proteomes" id="UP000243200"/>
    </source>
</evidence>
<dbReference type="GO" id="GO:0005789">
    <property type="term" value="C:endoplasmic reticulum membrane"/>
    <property type="evidence" value="ECO:0007669"/>
    <property type="project" value="UniProtKB-SubCell"/>
</dbReference>
<dbReference type="OrthoDB" id="422086at2759"/>
<dbReference type="AlphaFoldDB" id="A0A1C3L5R0"/>
<proteinExistence type="inferred from homology"/>
<evidence type="ECO:0000256" key="1">
    <source>
        <dbReference type="ARBA" id="ARBA00004141"/>
    </source>
</evidence>
<feature type="transmembrane region" description="Helical" evidence="10">
    <location>
        <begin position="434"/>
        <end position="462"/>
    </location>
</feature>
<protein>
    <recommendedName>
        <fullName evidence="3 10">Protein-S-isoprenylcysteine O-methyltransferase</fullName>
        <ecNumber evidence="3 10">2.1.1.100</ecNumber>
    </recommendedName>
</protein>